<gene>
    <name evidence="1" type="ORF">EGYM00163_LOCUS50270</name>
</gene>
<proteinExistence type="predicted"/>
<reference evidence="1" key="1">
    <citation type="submission" date="2021-01" db="EMBL/GenBank/DDBJ databases">
        <authorList>
            <person name="Corre E."/>
            <person name="Pelletier E."/>
            <person name="Niang G."/>
            <person name="Scheremetjew M."/>
            <person name="Finn R."/>
            <person name="Kale V."/>
            <person name="Holt S."/>
            <person name="Cochrane G."/>
            <person name="Meng A."/>
            <person name="Brown T."/>
            <person name="Cohen L."/>
        </authorList>
    </citation>
    <scope>NUCLEOTIDE SEQUENCE</scope>
    <source>
        <strain evidence="1">CCMP1594</strain>
    </source>
</reference>
<name>A0A7S4GJH4_9EUGL</name>
<sequence length="116" mass="12793">MRMAIALDEGKDDSSLVLMLELDGCFCWVGFSQWVFVAQQANDGLLPFPATPSSCAIIWVGLLFNSHLLCRASIPTFPCPRHKTRPQWLNICLLSHTLALYSNMGGVGNSHCHQSS</sequence>
<organism evidence="1">
    <name type="scientific">Eutreptiella gymnastica</name>
    <dbReference type="NCBI Taxonomy" id="73025"/>
    <lineage>
        <taxon>Eukaryota</taxon>
        <taxon>Discoba</taxon>
        <taxon>Euglenozoa</taxon>
        <taxon>Euglenida</taxon>
        <taxon>Spirocuta</taxon>
        <taxon>Euglenophyceae</taxon>
        <taxon>Eutreptiales</taxon>
        <taxon>Eutreptiaceae</taxon>
        <taxon>Eutreptiella</taxon>
    </lineage>
</organism>
<accession>A0A7S4GJH4</accession>
<dbReference type="EMBL" id="HBJA01146062">
    <property type="protein sequence ID" value="CAE0838898.1"/>
    <property type="molecule type" value="Transcribed_RNA"/>
</dbReference>
<dbReference type="AlphaFoldDB" id="A0A7S4GJH4"/>
<protein>
    <submittedName>
        <fullName evidence="1">Uncharacterized protein</fullName>
    </submittedName>
</protein>
<evidence type="ECO:0000313" key="1">
    <source>
        <dbReference type="EMBL" id="CAE0838898.1"/>
    </source>
</evidence>